<accession>A0ABR3EYX4</accession>
<gene>
    <name evidence="3" type="ORF">V5O48_013856</name>
</gene>
<evidence type="ECO:0000256" key="2">
    <source>
        <dbReference type="SAM" id="MobiDB-lite"/>
    </source>
</evidence>
<evidence type="ECO:0000256" key="1">
    <source>
        <dbReference type="SAM" id="Coils"/>
    </source>
</evidence>
<feature type="region of interest" description="Disordered" evidence="2">
    <location>
        <begin position="1"/>
        <end position="57"/>
    </location>
</feature>
<reference evidence="3 4" key="1">
    <citation type="submission" date="2024-02" db="EMBL/GenBank/DDBJ databases">
        <title>A draft genome for the cacao thread blight pathogen Marasmius crinis-equi.</title>
        <authorList>
            <person name="Cohen S.P."/>
            <person name="Baruah I.K."/>
            <person name="Amoako-Attah I."/>
            <person name="Bukari Y."/>
            <person name="Meinhardt L.W."/>
            <person name="Bailey B.A."/>
        </authorList>
    </citation>
    <scope>NUCLEOTIDE SEQUENCE [LARGE SCALE GENOMIC DNA]</scope>
    <source>
        <strain evidence="3 4">GH-76</strain>
    </source>
</reference>
<sequence>MYGIPHQDSTSQRQIRTLPDDANSPVPEPYSTPRPTGTLEGQKQPTSHNLFKTSNNRARARRPRFGRILDAKNEEVAVLKAELSRIDSESRQICEMAWAETRGAQTEIRRLEHLNAELEGVIRAKEDLHTNMTQDREEADDREMVLQQLLKDQMQEQEELSRKFEDLKSQHSYCADKHSTNDYRAEIGTLKVELADARAELESLAAERIDRDLQHNAVLDSKDMVTTLRLALSKSADLSQYIAQLEQESSSLSEQYRSLLRESGSEQDTEIAGVLEVRVMASTLTHLRIDVALTGAL</sequence>
<evidence type="ECO:0000313" key="4">
    <source>
        <dbReference type="Proteomes" id="UP001465976"/>
    </source>
</evidence>
<dbReference type="EMBL" id="JBAHYK010001406">
    <property type="protein sequence ID" value="KAL0568136.1"/>
    <property type="molecule type" value="Genomic_DNA"/>
</dbReference>
<organism evidence="3 4">
    <name type="scientific">Marasmius crinis-equi</name>
    <dbReference type="NCBI Taxonomy" id="585013"/>
    <lineage>
        <taxon>Eukaryota</taxon>
        <taxon>Fungi</taxon>
        <taxon>Dikarya</taxon>
        <taxon>Basidiomycota</taxon>
        <taxon>Agaricomycotina</taxon>
        <taxon>Agaricomycetes</taxon>
        <taxon>Agaricomycetidae</taxon>
        <taxon>Agaricales</taxon>
        <taxon>Marasmiineae</taxon>
        <taxon>Marasmiaceae</taxon>
        <taxon>Marasmius</taxon>
    </lineage>
</organism>
<proteinExistence type="predicted"/>
<keyword evidence="1" id="KW-0175">Coiled coil</keyword>
<name>A0ABR3EYX4_9AGAR</name>
<protein>
    <submittedName>
        <fullName evidence="3">Uncharacterized protein</fullName>
    </submittedName>
</protein>
<dbReference type="Proteomes" id="UP001465976">
    <property type="component" value="Unassembled WGS sequence"/>
</dbReference>
<feature type="compositionally biased region" description="Polar residues" evidence="2">
    <location>
        <begin position="33"/>
        <end position="56"/>
    </location>
</feature>
<comment type="caution">
    <text evidence="3">The sequence shown here is derived from an EMBL/GenBank/DDBJ whole genome shotgun (WGS) entry which is preliminary data.</text>
</comment>
<evidence type="ECO:0000313" key="3">
    <source>
        <dbReference type="EMBL" id="KAL0568136.1"/>
    </source>
</evidence>
<keyword evidence="4" id="KW-1185">Reference proteome</keyword>
<feature type="coiled-coil region" evidence="1">
    <location>
        <begin position="69"/>
        <end position="207"/>
    </location>
</feature>